<protein>
    <submittedName>
        <fullName evidence="1">Uncharacterized protein</fullName>
    </submittedName>
</protein>
<accession>A0A081N659</accession>
<name>A0A081N659_9GAMM</name>
<dbReference type="RefSeq" id="WP_034877272.1">
    <property type="nucleotide sequence ID" value="NZ_JOKG01000003.1"/>
</dbReference>
<dbReference type="Proteomes" id="UP000028006">
    <property type="component" value="Unassembled WGS sequence"/>
</dbReference>
<keyword evidence="2" id="KW-1185">Reference proteome</keyword>
<evidence type="ECO:0000313" key="2">
    <source>
        <dbReference type="Proteomes" id="UP000028006"/>
    </source>
</evidence>
<comment type="caution">
    <text evidence="1">The sequence shown here is derived from an EMBL/GenBank/DDBJ whole genome shotgun (WGS) entry which is preliminary data.</text>
</comment>
<dbReference type="EMBL" id="JOKG01000003">
    <property type="protein sequence ID" value="KEQ13932.1"/>
    <property type="molecule type" value="Genomic_DNA"/>
</dbReference>
<evidence type="ECO:0000313" key="1">
    <source>
        <dbReference type="EMBL" id="KEQ13932.1"/>
    </source>
</evidence>
<sequence length="176" mass="19348">MNASLNAKDLQEKSSHLKSYWRQLGLKRIVEASDDHAFYLSTCLTAGHIPNIQLTAVLKQGLNPESLSAVIDAQLPATITLSPATQAFIQQASAVLAPIALIINPEAVQLVIRQARLISLNTKINSRAMLDTIQILAPLLHHACLQIEQQQLSCEEARTMADLLSEHWFEVIGHEA</sequence>
<dbReference type="AlphaFoldDB" id="A0A081N659"/>
<organism evidence="1 2">
    <name type="scientific">Endozoicomonas montiporae</name>
    <dbReference type="NCBI Taxonomy" id="1027273"/>
    <lineage>
        <taxon>Bacteria</taxon>
        <taxon>Pseudomonadati</taxon>
        <taxon>Pseudomonadota</taxon>
        <taxon>Gammaproteobacteria</taxon>
        <taxon>Oceanospirillales</taxon>
        <taxon>Endozoicomonadaceae</taxon>
        <taxon>Endozoicomonas</taxon>
    </lineage>
</organism>
<gene>
    <name evidence="1" type="ORF">GZ77_16945</name>
</gene>
<reference evidence="1 2" key="1">
    <citation type="submission" date="2014-06" db="EMBL/GenBank/DDBJ databases">
        <title>Whole Genome Sequences of Three Symbiotic Endozoicomonas Bacteria.</title>
        <authorList>
            <person name="Neave M.J."/>
            <person name="Apprill A."/>
            <person name="Voolstra C.R."/>
        </authorList>
    </citation>
    <scope>NUCLEOTIDE SEQUENCE [LARGE SCALE GENOMIC DNA]</scope>
    <source>
        <strain evidence="1 2">LMG 24815</strain>
    </source>
</reference>
<proteinExistence type="predicted"/>